<keyword evidence="6" id="KW-1185">Reference proteome</keyword>
<dbReference type="PANTHER" id="PTHR30035">
    <property type="entry name" value="LIPOPROTEIN VACJ-RELATED"/>
    <property type="match status" value="1"/>
</dbReference>
<dbReference type="Pfam" id="PF04333">
    <property type="entry name" value="MlaA"/>
    <property type="match status" value="1"/>
</dbReference>
<feature type="region of interest" description="Disordered" evidence="3">
    <location>
        <begin position="248"/>
        <end position="297"/>
    </location>
</feature>
<evidence type="ECO:0000256" key="3">
    <source>
        <dbReference type="SAM" id="MobiDB-lite"/>
    </source>
</evidence>
<feature type="chain" id="PRO_5045227950" evidence="4">
    <location>
        <begin position="25"/>
        <end position="297"/>
    </location>
</feature>
<comment type="similarity">
    <text evidence="1">Belongs to the MlaA family.</text>
</comment>
<accession>A0ABY3CKW3</accession>
<reference evidence="5 6" key="1">
    <citation type="journal article" date="2019" name="Antonie Van Leeuwenhoek">
        <title>Description of 'Ca. Methylobacter oryzae' KRF1, a novel species from the environmentally important Methylobacter clade 2.</title>
        <authorList>
            <person name="Khatri K."/>
            <person name="Mohite J.A."/>
            <person name="Pandit P.S."/>
            <person name="Bahulikar R."/>
            <person name="Rahalkar M.C."/>
        </authorList>
    </citation>
    <scope>NUCLEOTIDE SEQUENCE [LARGE SCALE GENOMIC DNA]</scope>
    <source>
        <strain evidence="5 6">KRF1</strain>
    </source>
</reference>
<comment type="caution">
    <text evidence="5">The sequence shown here is derived from an EMBL/GenBank/DDBJ whole genome shotgun (WGS) entry which is preliminary data.</text>
</comment>
<evidence type="ECO:0000313" key="5">
    <source>
        <dbReference type="EMBL" id="TRX02631.1"/>
    </source>
</evidence>
<proteinExistence type="inferred from homology"/>
<feature type="compositionally biased region" description="Polar residues" evidence="3">
    <location>
        <begin position="266"/>
        <end position="287"/>
    </location>
</feature>
<dbReference type="PROSITE" id="PS51257">
    <property type="entry name" value="PROKAR_LIPOPROTEIN"/>
    <property type="match status" value="1"/>
</dbReference>
<protein>
    <submittedName>
        <fullName evidence="5">VacJ family lipoprotein</fullName>
    </submittedName>
</protein>
<evidence type="ECO:0000256" key="2">
    <source>
        <dbReference type="ARBA" id="ARBA00022729"/>
    </source>
</evidence>
<name>A0ABY3CKW3_9GAMM</name>
<dbReference type="EMBL" id="RYFG02000010">
    <property type="protein sequence ID" value="TRX02631.1"/>
    <property type="molecule type" value="Genomic_DNA"/>
</dbReference>
<sequence length="297" mass="31938">MSMQKSIINTRSLMSSLVISSVLAGCATTSTVNEKDPWENWNRGAQEFNDDLDKNVVKPVAKGYLSVTPKFVNDGITNFFSNLNDIGVTINDFMQLKLTQGGMDAGRFLVNTTAGVVGFVDVATMIDLPKHNEDFGQTLGFWGVPSGNYLVLPFLGASSPREVVGTIGDALMNPLTYTFVFAGSGAAVSAVNAGAKSVDVVDTRADVIPTEKIVNEASAGDRYSFIKNAYQQRREYLLHDGNIPEEEELQLEDDATAKDTGATKTNSATPTNINTRPGSAPVTNNSKHFLDLSSPVK</sequence>
<evidence type="ECO:0000313" key="6">
    <source>
        <dbReference type="Proteomes" id="UP000733744"/>
    </source>
</evidence>
<dbReference type="PRINTS" id="PR01805">
    <property type="entry name" value="VACJLIPOPROT"/>
</dbReference>
<keyword evidence="2 4" id="KW-0732">Signal</keyword>
<keyword evidence="5" id="KW-0449">Lipoprotein</keyword>
<dbReference type="PANTHER" id="PTHR30035:SF3">
    <property type="entry name" value="INTERMEMBRANE PHOSPHOLIPID TRANSPORT SYSTEM LIPOPROTEIN MLAA"/>
    <property type="match status" value="1"/>
</dbReference>
<evidence type="ECO:0000256" key="4">
    <source>
        <dbReference type="SAM" id="SignalP"/>
    </source>
</evidence>
<dbReference type="InterPro" id="IPR007428">
    <property type="entry name" value="MlaA"/>
</dbReference>
<dbReference type="RefSeq" id="WP_127027100.1">
    <property type="nucleotide sequence ID" value="NZ_RYFG02000010.1"/>
</dbReference>
<feature type="signal peptide" evidence="4">
    <location>
        <begin position="1"/>
        <end position="24"/>
    </location>
</feature>
<gene>
    <name evidence="5" type="ORF">EKO24_002360</name>
</gene>
<organism evidence="5 6">
    <name type="scientific">Candidatus Methylobacter oryzae</name>
    <dbReference type="NCBI Taxonomy" id="2497749"/>
    <lineage>
        <taxon>Bacteria</taxon>
        <taxon>Pseudomonadati</taxon>
        <taxon>Pseudomonadota</taxon>
        <taxon>Gammaproteobacteria</taxon>
        <taxon>Methylococcales</taxon>
        <taxon>Methylococcaceae</taxon>
        <taxon>Methylobacter</taxon>
    </lineage>
</organism>
<dbReference type="Proteomes" id="UP000733744">
    <property type="component" value="Unassembled WGS sequence"/>
</dbReference>
<evidence type="ECO:0000256" key="1">
    <source>
        <dbReference type="ARBA" id="ARBA00010634"/>
    </source>
</evidence>